<accession>A0A4Y7QEJ6</accession>
<gene>
    <name evidence="1" type="ORF">BD410DRAFT_836770</name>
</gene>
<evidence type="ECO:0000313" key="1">
    <source>
        <dbReference type="EMBL" id="TDL26103.1"/>
    </source>
</evidence>
<dbReference type="STRING" id="50990.A0A4Y7QEJ6"/>
<dbReference type="OrthoDB" id="3263285at2759"/>
<dbReference type="Proteomes" id="UP000294933">
    <property type="component" value="Unassembled WGS sequence"/>
</dbReference>
<dbReference type="AlphaFoldDB" id="A0A4Y7QEJ6"/>
<dbReference type="EMBL" id="ML170162">
    <property type="protein sequence ID" value="TDL26103.1"/>
    <property type="molecule type" value="Genomic_DNA"/>
</dbReference>
<reference evidence="1 2" key="1">
    <citation type="submission" date="2018-06" db="EMBL/GenBank/DDBJ databases">
        <title>A transcriptomic atlas of mushroom development highlights an independent origin of complex multicellularity.</title>
        <authorList>
            <consortium name="DOE Joint Genome Institute"/>
            <person name="Krizsan K."/>
            <person name="Almasi E."/>
            <person name="Merenyi Z."/>
            <person name="Sahu N."/>
            <person name="Viragh M."/>
            <person name="Koszo T."/>
            <person name="Mondo S."/>
            <person name="Kiss B."/>
            <person name="Balint B."/>
            <person name="Kues U."/>
            <person name="Barry K."/>
            <person name="Hegedus J.C."/>
            <person name="Henrissat B."/>
            <person name="Johnson J."/>
            <person name="Lipzen A."/>
            <person name="Ohm R."/>
            <person name="Nagy I."/>
            <person name="Pangilinan J."/>
            <person name="Yan J."/>
            <person name="Xiong Y."/>
            <person name="Grigoriev I.V."/>
            <person name="Hibbett D.S."/>
            <person name="Nagy L.G."/>
        </authorList>
    </citation>
    <scope>NUCLEOTIDE SEQUENCE [LARGE SCALE GENOMIC DNA]</scope>
    <source>
        <strain evidence="1 2">SZMC22713</strain>
    </source>
</reference>
<sequence>MYRTLRLRCLSRPQAIQLTPLPYVLPVFSRNVQTSSDPQTPNPPKARPPPLIDIVGPPSAHVNVKLRYQKEYGQYEPLPALPKAPPYPCPLLTQDELDTYLVPLYSRKWGITTLEKRNEDASRFHVRQLAAMFNFESDVDVKEFVTSISEIIKFENVCHCVMLLNVHLIAFQSITRRSAMMKVQCILQYTRTRQCAPNNRLTEQRETYEHRASRFATSAWHIASKVSLTSLSGLSAPSGAYIPLRPPAPGK</sequence>
<evidence type="ECO:0000313" key="2">
    <source>
        <dbReference type="Proteomes" id="UP000294933"/>
    </source>
</evidence>
<dbReference type="VEuPathDB" id="FungiDB:BD410DRAFT_836770"/>
<keyword evidence="2" id="KW-1185">Reference proteome</keyword>
<proteinExistence type="predicted"/>
<evidence type="ECO:0008006" key="3">
    <source>
        <dbReference type="Google" id="ProtNLM"/>
    </source>
</evidence>
<organism evidence="1 2">
    <name type="scientific">Rickenella mellea</name>
    <dbReference type="NCBI Taxonomy" id="50990"/>
    <lineage>
        <taxon>Eukaryota</taxon>
        <taxon>Fungi</taxon>
        <taxon>Dikarya</taxon>
        <taxon>Basidiomycota</taxon>
        <taxon>Agaricomycotina</taxon>
        <taxon>Agaricomycetes</taxon>
        <taxon>Hymenochaetales</taxon>
        <taxon>Rickenellaceae</taxon>
        <taxon>Rickenella</taxon>
    </lineage>
</organism>
<protein>
    <recommendedName>
        <fullName evidence="3">4a-hydroxytetrahydrobiopterin dehydratase</fullName>
    </recommendedName>
</protein>
<name>A0A4Y7QEJ6_9AGAM</name>